<protein>
    <recommendedName>
        <fullName evidence="4">Lipoprotein</fullName>
    </recommendedName>
</protein>
<dbReference type="AlphaFoldDB" id="A0A1T4SI93"/>
<evidence type="ECO:0000313" key="3">
    <source>
        <dbReference type="Proteomes" id="UP000190061"/>
    </source>
</evidence>
<organism evidence="2 3">
    <name type="scientific">Lysobacter spongiicola DSM 21749</name>
    <dbReference type="NCBI Taxonomy" id="1122188"/>
    <lineage>
        <taxon>Bacteria</taxon>
        <taxon>Pseudomonadati</taxon>
        <taxon>Pseudomonadota</taxon>
        <taxon>Gammaproteobacteria</taxon>
        <taxon>Lysobacterales</taxon>
        <taxon>Lysobacteraceae</taxon>
        <taxon>Novilysobacter</taxon>
    </lineage>
</organism>
<dbReference type="PROSITE" id="PS51257">
    <property type="entry name" value="PROKAR_LIPOPROTEIN"/>
    <property type="match status" value="1"/>
</dbReference>
<accession>A0A1T4SI93</accession>
<evidence type="ECO:0000313" key="2">
    <source>
        <dbReference type="EMBL" id="SKA28040.1"/>
    </source>
</evidence>
<feature type="chain" id="PRO_5012142852" description="Lipoprotein" evidence="1">
    <location>
        <begin position="20"/>
        <end position="117"/>
    </location>
</feature>
<dbReference type="EMBL" id="FUXP01000020">
    <property type="protein sequence ID" value="SKA28040.1"/>
    <property type="molecule type" value="Genomic_DNA"/>
</dbReference>
<dbReference type="STRING" id="1122188.SAMN02745674_02893"/>
<dbReference type="RefSeq" id="WP_078759411.1">
    <property type="nucleotide sequence ID" value="NZ_FUXP01000020.1"/>
</dbReference>
<gene>
    <name evidence="2" type="ORF">SAMN02745674_02893</name>
</gene>
<reference evidence="2 3" key="1">
    <citation type="submission" date="2017-02" db="EMBL/GenBank/DDBJ databases">
        <authorList>
            <person name="Peterson S.W."/>
        </authorList>
    </citation>
    <scope>NUCLEOTIDE SEQUENCE [LARGE SCALE GENOMIC DNA]</scope>
    <source>
        <strain evidence="2 3">DSM 21749</strain>
    </source>
</reference>
<keyword evidence="1" id="KW-0732">Signal</keyword>
<proteinExistence type="predicted"/>
<dbReference type="Proteomes" id="UP000190061">
    <property type="component" value="Unassembled WGS sequence"/>
</dbReference>
<evidence type="ECO:0008006" key="4">
    <source>
        <dbReference type="Google" id="ProtNLM"/>
    </source>
</evidence>
<dbReference type="OrthoDB" id="6024770at2"/>
<feature type="signal peptide" evidence="1">
    <location>
        <begin position="1"/>
        <end position="19"/>
    </location>
</feature>
<keyword evidence="3" id="KW-1185">Reference proteome</keyword>
<evidence type="ECO:0000256" key="1">
    <source>
        <dbReference type="SAM" id="SignalP"/>
    </source>
</evidence>
<name>A0A1T4SI93_9GAMM</name>
<sequence length="117" mass="12627">MKLSALFYFVLSLFGCSTATNVHLTRTIVDGSDTLYSMSTARDGVARFECRGSESGHCYYAVYSDTCDPAGNASACDPSPLREFALAVGSQQQITGLQDFHLCVSAHEDVRGPDCEN</sequence>